<organism evidence="2">
    <name type="scientific">Photinus pyralis</name>
    <name type="common">Common eastern firefly</name>
    <name type="synonym">Lampyris pyralis</name>
    <dbReference type="NCBI Taxonomy" id="7054"/>
    <lineage>
        <taxon>Eukaryota</taxon>
        <taxon>Metazoa</taxon>
        <taxon>Ecdysozoa</taxon>
        <taxon>Arthropoda</taxon>
        <taxon>Hexapoda</taxon>
        <taxon>Insecta</taxon>
        <taxon>Pterygota</taxon>
        <taxon>Neoptera</taxon>
        <taxon>Endopterygota</taxon>
        <taxon>Coleoptera</taxon>
        <taxon>Polyphaga</taxon>
        <taxon>Elateriformia</taxon>
        <taxon>Elateroidea</taxon>
        <taxon>Lampyridae</taxon>
        <taxon>Lampyrinae</taxon>
        <taxon>Photinus</taxon>
    </lineage>
</organism>
<dbReference type="PANTHER" id="PTHR46791">
    <property type="entry name" value="EXPRESSED PROTEIN"/>
    <property type="match status" value="1"/>
</dbReference>
<reference evidence="2" key="1">
    <citation type="journal article" date="2016" name="Sci. Rep.">
        <title>Molecular characterization of firefly nuptial gifts: a multi-omics approach sheds light on postcopulatory sexual selection.</title>
        <authorList>
            <person name="Al-Wathiqui N."/>
            <person name="Fallon T.R."/>
            <person name="South A."/>
            <person name="Weng J.K."/>
            <person name="Lewis S.M."/>
        </authorList>
    </citation>
    <scope>NUCLEOTIDE SEQUENCE</scope>
</reference>
<dbReference type="EMBL" id="GEZM01041977">
    <property type="protein sequence ID" value="JAV80079.1"/>
    <property type="molecule type" value="Transcribed_RNA"/>
</dbReference>
<evidence type="ECO:0000259" key="1">
    <source>
        <dbReference type="PROSITE" id="PS50994"/>
    </source>
</evidence>
<dbReference type="AlphaFoldDB" id="A0A1Y1M2V1"/>
<dbReference type="InterPro" id="IPR001584">
    <property type="entry name" value="Integrase_cat-core"/>
</dbReference>
<dbReference type="InterPro" id="IPR012337">
    <property type="entry name" value="RNaseH-like_sf"/>
</dbReference>
<protein>
    <recommendedName>
        <fullName evidence="1">Integrase catalytic domain-containing protein</fullName>
    </recommendedName>
</protein>
<dbReference type="InterPro" id="IPR058913">
    <property type="entry name" value="Integrase_dom_put"/>
</dbReference>
<feature type="domain" description="Integrase catalytic" evidence="1">
    <location>
        <begin position="87"/>
        <end position="270"/>
    </location>
</feature>
<dbReference type="PROSITE" id="PS50994">
    <property type="entry name" value="INTEGRASE"/>
    <property type="match status" value="1"/>
</dbReference>
<dbReference type="GO" id="GO:0003676">
    <property type="term" value="F:nucleic acid binding"/>
    <property type="evidence" value="ECO:0007669"/>
    <property type="project" value="InterPro"/>
</dbReference>
<proteinExistence type="predicted"/>
<dbReference type="Pfam" id="PF24764">
    <property type="entry name" value="rva_4"/>
    <property type="match status" value="1"/>
</dbReference>
<dbReference type="InterPro" id="IPR036397">
    <property type="entry name" value="RNaseH_sf"/>
</dbReference>
<dbReference type="GO" id="GO:0015074">
    <property type="term" value="P:DNA integration"/>
    <property type="evidence" value="ECO:0007669"/>
    <property type="project" value="InterPro"/>
</dbReference>
<dbReference type="SUPFAM" id="SSF53098">
    <property type="entry name" value="Ribonuclease H-like"/>
    <property type="match status" value="1"/>
</dbReference>
<dbReference type="Gene3D" id="3.30.420.10">
    <property type="entry name" value="Ribonuclease H-like superfamily/Ribonuclease H"/>
    <property type="match status" value="1"/>
</dbReference>
<accession>A0A1Y1M2V1</accession>
<name>A0A1Y1M2V1_PHOPY</name>
<evidence type="ECO:0000313" key="2">
    <source>
        <dbReference type="EMBL" id="JAV80079.1"/>
    </source>
</evidence>
<dbReference type="PANTHER" id="PTHR46791:SF4">
    <property type="match status" value="1"/>
</dbReference>
<sequence length="359" mass="42170">MMGISRRSLYRYREIFNLNKRLIDDEELKATIQEILRLTPGAGEVYILGSLKGKNCDVPRWRVREHLKELDATGRAFRKRKTITRRIYHVKGSNYLWHMDSNHKLVSFRFVFHGCIDGYSRLIIYLECKDNNKANTVLSLFENGTAKYGLPSRVRADRGTENVEVANFMITRRGLNRGSFITGRSVHNQRIERLWSEVNRIVSKQFKQLFWYMEEENLLDEQNEIDLFCLHYVYLPRIQRSLQEFVNQWNFHKLSTMKSHSPIQLWNTSYIEGCNYLLEEDPNYLECGELYGVDESDPLPTFVTENNVVVPDFDIILSPQHLSEIENAVPDPLIEDGYYGIAHYITVKQIIQNAMDNPM</sequence>